<dbReference type="EMBL" id="JALHBS010000033">
    <property type="protein sequence ID" value="MCP3054729.1"/>
    <property type="molecule type" value="Genomic_DNA"/>
</dbReference>
<dbReference type="Proteomes" id="UP001155220">
    <property type="component" value="Unassembled WGS sequence"/>
</dbReference>
<organism evidence="2 3">
    <name type="scientific">Aurantimonas marianensis</name>
    <dbReference type="NCBI Taxonomy" id="2920428"/>
    <lineage>
        <taxon>Bacteria</taxon>
        <taxon>Pseudomonadati</taxon>
        <taxon>Pseudomonadota</taxon>
        <taxon>Alphaproteobacteria</taxon>
        <taxon>Hyphomicrobiales</taxon>
        <taxon>Aurantimonadaceae</taxon>
        <taxon>Aurantimonas</taxon>
    </lineage>
</organism>
<accession>A0A9X2KEJ2</accession>
<name>A0A9X2KEJ2_9HYPH</name>
<feature type="chain" id="PRO_5040981129" description="S9 family peptidase" evidence="1">
    <location>
        <begin position="26"/>
        <end position="159"/>
    </location>
</feature>
<evidence type="ECO:0000313" key="2">
    <source>
        <dbReference type="EMBL" id="MCP3054729.1"/>
    </source>
</evidence>
<evidence type="ECO:0008006" key="4">
    <source>
        <dbReference type="Google" id="ProtNLM"/>
    </source>
</evidence>
<protein>
    <recommendedName>
        <fullName evidence="4">S9 family peptidase</fullName>
    </recommendedName>
</protein>
<evidence type="ECO:0000313" key="3">
    <source>
        <dbReference type="Proteomes" id="UP001155220"/>
    </source>
</evidence>
<comment type="caution">
    <text evidence="2">The sequence shown here is derived from an EMBL/GenBank/DDBJ whole genome shotgun (WGS) entry which is preliminary data.</text>
</comment>
<gene>
    <name evidence="2" type="ORF">MJ956_06150</name>
</gene>
<proteinExistence type="predicted"/>
<dbReference type="RefSeq" id="WP_253963600.1">
    <property type="nucleotide sequence ID" value="NZ_JALHBS010000033.1"/>
</dbReference>
<sequence>MRNWWAALAGGVAVAAVLASTPTLADEPTYRNERFGTSASFPAEAFPDQLPAPTNGDGLGWTSPAGAEIFIYARPNQGGETPKSVIRDRADTDKVTYDASGRRWAVVSGYRDGRIFYERYIFRGDLIHSVSIRYPESLRSTYDPLVGPVTMTLRGPADG</sequence>
<dbReference type="AlphaFoldDB" id="A0A9X2KEJ2"/>
<reference evidence="2" key="1">
    <citation type="submission" date="2022-03" db="EMBL/GenBank/DDBJ databases">
        <title>Aurantimonas Liuensis sp. Nov., isolated from the hadal seawater of the Mariana Trench.</title>
        <authorList>
            <person name="Liu R."/>
        </authorList>
    </citation>
    <scope>NUCLEOTIDE SEQUENCE</scope>
    <source>
        <strain evidence="2">LRZ36</strain>
    </source>
</reference>
<evidence type="ECO:0000256" key="1">
    <source>
        <dbReference type="SAM" id="SignalP"/>
    </source>
</evidence>
<feature type="signal peptide" evidence="1">
    <location>
        <begin position="1"/>
        <end position="25"/>
    </location>
</feature>
<keyword evidence="3" id="KW-1185">Reference proteome</keyword>
<keyword evidence="1" id="KW-0732">Signal</keyword>